<dbReference type="Proteomes" id="UP000241769">
    <property type="component" value="Unassembled WGS sequence"/>
</dbReference>
<dbReference type="InterPro" id="IPR031356">
    <property type="entry name" value="Stealth_CR4"/>
</dbReference>
<evidence type="ECO:0000259" key="13">
    <source>
        <dbReference type="PROSITE" id="PS50811"/>
    </source>
</evidence>
<evidence type="ECO:0000313" key="15">
    <source>
        <dbReference type="Proteomes" id="UP000241769"/>
    </source>
</evidence>
<dbReference type="InParanoid" id="A0A2P6MTR0"/>
<evidence type="ECO:0000256" key="6">
    <source>
        <dbReference type="ARBA" id="ARBA00023125"/>
    </source>
</evidence>
<keyword evidence="3" id="KW-0808">Transferase</keyword>
<dbReference type="Pfam" id="PF17103">
    <property type="entry name" value="Stealth_CR4"/>
    <property type="match status" value="1"/>
</dbReference>
<dbReference type="EMBL" id="MDYQ01000419">
    <property type="protein sequence ID" value="PRP75089.1"/>
    <property type="molecule type" value="Genomic_DNA"/>
</dbReference>
<comment type="subcellular location">
    <subcellularLocation>
        <location evidence="1">Nucleus</location>
    </subcellularLocation>
</comment>
<sequence>MESQNPKKRRLPFVRSLNPGESFSSTVRDDCNWRCYGKVRREGSTTDHYKCSYFETHGCQAKLKVIKIGDGTPDVSITWSEHTHTAPLSVRPSAEVIERSDRLLSANANPAAVQRILQAEAIAEGRPQTAPTKKMLENRKAYLKKYLPARDAVTNINQLFGKRGTLAARFFRYGMIMPDVIFIFMLTEMKDFFLDPNCGQQYFAIDSKFRFVENELTLLTILIPIAGVLTPSIFIYTSATSAEDYTEVLDAVLKMFNGEWRPSYAIMNDDADLRSAVSSLLPNCRIICDSFHFIQALCPFFNMLWKSPTREIFNKFDVLRETFKRHRAVYNWLSTNFVEGWITGRDPAEWAQFGRPRAIPSGDKQHEAWYQRVEHARCTHLHRKIEQFTIFIQQEALSPHFSTPDSSLDTGSMLRVVRTKFLNFLATKWGATVFFIGLFISFNSILQLLTVAFPHNEIVIQLPTRASIVSSPGYTAELYENIDVVFTWVNGTDPRHIAALRETKIKFLGEIFRLCNSTEVPEKHNCTRDEETSSRFKDNEELRYSLRSIEKYAPWVNHIYLVTNGQIPYWINVSHPRLTVITHEQIFANQSHLPTFSSPAIEANLHRIPGLSPKFIYFNDDTMLGRKVYPDDFETKSAGQRVFLAWAVPNCAEGCPSSWIGDGFCDQACNCTACDFDGGDCKNVTTSAGGASYNAGNNNYAGGNNNYNNNNNNRASDGRLTLYLAYCASGCPDSWIGDKFCDRTCRVAECGFDAGDCDVPEIQEQVYGLMLNETTEFIEFPPGIPAAYLNLSEVIGTGRVSDGSHDNIVLIRSSTISQKHKIITFTFHKNIQRQSASVEINIDKDGSKLQLRFNISHVTATDNSTNLEEMSHSGVTAMTMIPSEALFTGTGSSPAVSEEVIEGPRDIQEPEVKRNAVPQEELPEELQRAQRAIQKRQMYEERDLKGVTPFNMLDDRDYNITEHVVSSIRDVLHLDRDTIVKILTMAKDRFHLDNMTSNDTHWYTRAAEKLKEMRDYENRGDIKHQPWNEDETSVQWDWDKSRDQSDVRPATGRKLKDMYGDSLKFVNSLMNAAYGSVARKVPAHMPHYINLETLQDLHKMWPDKWDATSSHQLRSPQDMQFAFSYFYFMIHQLGVFNMTETWYEYLDVNEDGWLNDNELRTTAAHIGPLPLEENSVADLQYTLRNCSEGGNITLVTMMSCETVYRKLRDHFGQKPKNRHEIMDTEEVAFLMIGLNVTNVQKSLDGIRERRQKFICLNDNINHTDPRAPQVLEAIKYFYDSLFPLKSTFEYPDHIQNPQLHLDEFPEPYKTPKERQELASRLSLSKHYVIYTILTLFVLFSCLIFLLLRRGATKGQSSSEDEARKRREKRFLIMLNTA</sequence>
<dbReference type="PANTHER" id="PTHR24045">
    <property type="match status" value="1"/>
</dbReference>
<evidence type="ECO:0008006" key="16">
    <source>
        <dbReference type="Google" id="ProtNLM"/>
    </source>
</evidence>
<dbReference type="InterPro" id="IPR047141">
    <property type="entry name" value="Stealth"/>
</dbReference>
<keyword evidence="4" id="KW-0677">Repeat</keyword>
<dbReference type="Pfam" id="PF11380">
    <property type="entry name" value="Stealth_CR2"/>
    <property type="match status" value="1"/>
</dbReference>
<evidence type="ECO:0000256" key="10">
    <source>
        <dbReference type="ARBA" id="ARBA00023242"/>
    </source>
</evidence>
<keyword evidence="11" id="KW-0472">Membrane</keyword>
<feature type="transmembrane region" description="Helical" evidence="11">
    <location>
        <begin position="216"/>
        <end position="236"/>
    </location>
</feature>
<evidence type="ECO:0000259" key="12">
    <source>
        <dbReference type="PROSITE" id="PS50258"/>
    </source>
</evidence>
<reference evidence="14 15" key="1">
    <citation type="journal article" date="2018" name="Genome Biol. Evol.">
        <title>Multiple Roots of Fruiting Body Formation in Amoebozoa.</title>
        <authorList>
            <person name="Hillmann F."/>
            <person name="Forbes G."/>
            <person name="Novohradska S."/>
            <person name="Ferling I."/>
            <person name="Riege K."/>
            <person name="Groth M."/>
            <person name="Westermann M."/>
            <person name="Marz M."/>
            <person name="Spaller T."/>
            <person name="Winckler T."/>
            <person name="Schaap P."/>
            <person name="Glockner G."/>
        </authorList>
    </citation>
    <scope>NUCLEOTIDE SEQUENCE [LARGE SCALE GENOMIC DNA]</scope>
    <source>
        <strain evidence="14 15">Jena</strain>
    </source>
</reference>
<accession>A0A2P6MTR0</accession>
<dbReference type="InterPro" id="IPR021520">
    <property type="entry name" value="Stealth_CR2"/>
</dbReference>
<dbReference type="Pfam" id="PF00066">
    <property type="entry name" value="Notch"/>
    <property type="match status" value="2"/>
</dbReference>
<keyword evidence="11" id="KW-0812">Transmembrane</keyword>
<comment type="caution">
    <text evidence="14">The sequence shown here is derived from an EMBL/GenBank/DDBJ whole genome shotgun (WGS) entry which is preliminary data.</text>
</comment>
<feature type="transmembrane region" description="Helical" evidence="11">
    <location>
        <begin position="1327"/>
        <end position="1347"/>
    </location>
</feature>
<dbReference type="STRING" id="1890364.A0A2P6MTR0"/>
<dbReference type="SUPFAM" id="SSF118290">
    <property type="entry name" value="WRKY DNA-binding domain"/>
    <property type="match status" value="1"/>
</dbReference>
<keyword evidence="11" id="KW-1133">Transmembrane helix</keyword>
<evidence type="ECO:0000256" key="1">
    <source>
        <dbReference type="ARBA" id="ARBA00004123"/>
    </source>
</evidence>
<keyword evidence="7" id="KW-1015">Disulfide bond</keyword>
<dbReference type="GO" id="GO:0005634">
    <property type="term" value="C:nucleus"/>
    <property type="evidence" value="ECO:0007669"/>
    <property type="project" value="UniProtKB-SubCell"/>
</dbReference>
<feature type="domain" description="WRKY" evidence="13">
    <location>
        <begin position="22"/>
        <end position="87"/>
    </location>
</feature>
<dbReference type="GO" id="GO:0003700">
    <property type="term" value="F:DNA-binding transcription factor activity"/>
    <property type="evidence" value="ECO:0007669"/>
    <property type="project" value="InterPro"/>
</dbReference>
<dbReference type="InterPro" id="IPR031358">
    <property type="entry name" value="Stealth_CR1"/>
</dbReference>
<feature type="transmembrane region" description="Helical" evidence="11">
    <location>
        <begin position="421"/>
        <end position="442"/>
    </location>
</feature>
<dbReference type="GO" id="GO:0005794">
    <property type="term" value="C:Golgi apparatus"/>
    <property type="evidence" value="ECO:0007669"/>
    <property type="project" value="TreeGrafter"/>
</dbReference>
<keyword evidence="8" id="KW-0804">Transcription</keyword>
<feature type="domain" description="LNR" evidence="12">
    <location>
        <begin position="651"/>
        <end position="686"/>
    </location>
</feature>
<evidence type="ECO:0000256" key="5">
    <source>
        <dbReference type="ARBA" id="ARBA00023015"/>
    </source>
</evidence>
<feature type="transmembrane region" description="Helical" evidence="11">
    <location>
        <begin position="170"/>
        <end position="187"/>
    </location>
</feature>
<dbReference type="PANTHER" id="PTHR24045:SF0">
    <property type="entry name" value="N-ACETYLGLUCOSAMINE-1-PHOSPHOTRANSFERASE SUBUNITS ALPHA_BETA"/>
    <property type="match status" value="1"/>
</dbReference>
<evidence type="ECO:0000313" key="14">
    <source>
        <dbReference type="EMBL" id="PRP75089.1"/>
    </source>
</evidence>
<organism evidence="14 15">
    <name type="scientific">Planoprotostelium fungivorum</name>
    <dbReference type="NCBI Taxonomy" id="1890364"/>
    <lineage>
        <taxon>Eukaryota</taxon>
        <taxon>Amoebozoa</taxon>
        <taxon>Evosea</taxon>
        <taxon>Variosea</taxon>
        <taxon>Cavosteliida</taxon>
        <taxon>Cavosteliaceae</taxon>
        <taxon>Planoprotostelium</taxon>
    </lineage>
</organism>
<dbReference type="Pfam" id="PF17102">
    <property type="entry name" value="Stealth_CR3"/>
    <property type="match status" value="1"/>
</dbReference>
<keyword evidence="15" id="KW-1185">Reference proteome</keyword>
<evidence type="ECO:0000256" key="8">
    <source>
        <dbReference type="ARBA" id="ARBA00023163"/>
    </source>
</evidence>
<keyword evidence="10" id="KW-0539">Nucleus</keyword>
<dbReference type="GO" id="GO:0016256">
    <property type="term" value="P:N-glycan processing to lysosome"/>
    <property type="evidence" value="ECO:0007669"/>
    <property type="project" value="TreeGrafter"/>
</dbReference>
<evidence type="ECO:0000256" key="7">
    <source>
        <dbReference type="ARBA" id="ARBA00023157"/>
    </source>
</evidence>
<keyword evidence="5" id="KW-0805">Transcription regulation</keyword>
<comment type="similarity">
    <text evidence="2">Belongs to the stealth family.</text>
</comment>
<dbReference type="OrthoDB" id="263283at2759"/>
<protein>
    <recommendedName>
        <fullName evidence="16">LNR domain-containing protein</fullName>
    </recommendedName>
</protein>
<dbReference type="SMART" id="SM00774">
    <property type="entry name" value="WRKY"/>
    <property type="match status" value="1"/>
</dbReference>
<dbReference type="InterPro" id="IPR018247">
    <property type="entry name" value="EF_Hand_1_Ca_BS"/>
</dbReference>
<keyword evidence="9" id="KW-0325">Glycoprotein</keyword>
<dbReference type="InterPro" id="IPR031357">
    <property type="entry name" value="Stealth_CR3"/>
</dbReference>
<evidence type="ECO:0000256" key="3">
    <source>
        <dbReference type="ARBA" id="ARBA00022679"/>
    </source>
</evidence>
<dbReference type="PROSITE" id="PS50811">
    <property type="entry name" value="WRKY"/>
    <property type="match status" value="1"/>
</dbReference>
<dbReference type="PROSITE" id="PS00018">
    <property type="entry name" value="EF_HAND_1"/>
    <property type="match status" value="1"/>
</dbReference>
<evidence type="ECO:0000256" key="2">
    <source>
        <dbReference type="ARBA" id="ARBA00007583"/>
    </source>
</evidence>
<evidence type="ECO:0000256" key="9">
    <source>
        <dbReference type="ARBA" id="ARBA00023180"/>
    </source>
</evidence>
<dbReference type="InterPro" id="IPR003657">
    <property type="entry name" value="WRKY_dom"/>
</dbReference>
<dbReference type="Gene3D" id="2.20.25.80">
    <property type="entry name" value="WRKY domain"/>
    <property type="match status" value="1"/>
</dbReference>
<keyword evidence="6" id="KW-0238">DNA-binding</keyword>
<name>A0A2P6MTR0_9EUKA</name>
<dbReference type="Pfam" id="PF17101">
    <property type="entry name" value="Stealth_CR1"/>
    <property type="match status" value="1"/>
</dbReference>
<dbReference type="InterPro" id="IPR000800">
    <property type="entry name" value="Notch_dom"/>
</dbReference>
<dbReference type="GO" id="GO:0003976">
    <property type="term" value="F:UDP-N-acetylglucosamine-lysosomal-enzyme N-acetylglucosaminephosphotransferase activity"/>
    <property type="evidence" value="ECO:0007669"/>
    <property type="project" value="TreeGrafter"/>
</dbReference>
<dbReference type="GO" id="GO:0043565">
    <property type="term" value="F:sequence-specific DNA binding"/>
    <property type="evidence" value="ECO:0007669"/>
    <property type="project" value="InterPro"/>
</dbReference>
<dbReference type="SMART" id="SM00004">
    <property type="entry name" value="NL"/>
    <property type="match status" value="2"/>
</dbReference>
<gene>
    <name evidence="14" type="ORF">PROFUN_03925</name>
</gene>
<proteinExistence type="inferred from homology"/>
<dbReference type="GO" id="GO:0046835">
    <property type="term" value="P:carbohydrate phosphorylation"/>
    <property type="evidence" value="ECO:0007669"/>
    <property type="project" value="TreeGrafter"/>
</dbReference>
<dbReference type="InterPro" id="IPR036576">
    <property type="entry name" value="WRKY_dom_sf"/>
</dbReference>
<dbReference type="PROSITE" id="PS50258">
    <property type="entry name" value="LNR"/>
    <property type="match status" value="1"/>
</dbReference>
<dbReference type="Gene3D" id="3.30.300.320">
    <property type="match status" value="1"/>
</dbReference>
<evidence type="ECO:0000256" key="4">
    <source>
        <dbReference type="ARBA" id="ARBA00022737"/>
    </source>
</evidence>
<evidence type="ECO:0000256" key="11">
    <source>
        <dbReference type="SAM" id="Phobius"/>
    </source>
</evidence>
<dbReference type="FunCoup" id="A0A2P6MTR0">
    <property type="interactions" value="92"/>
</dbReference>